<evidence type="ECO:0000313" key="2">
    <source>
        <dbReference type="Proteomes" id="UP000026739"/>
    </source>
</evidence>
<gene>
    <name evidence="1" type="ORF">V466_18360</name>
</gene>
<dbReference type="Proteomes" id="UP000026739">
    <property type="component" value="Unassembled WGS sequence"/>
</dbReference>
<organism evidence="1 2">
    <name type="scientific">Pseudomonas mandelii PD30</name>
    <dbReference type="NCBI Taxonomy" id="1419583"/>
    <lineage>
        <taxon>Bacteria</taxon>
        <taxon>Pseudomonadati</taxon>
        <taxon>Pseudomonadota</taxon>
        <taxon>Gammaproteobacteria</taxon>
        <taxon>Pseudomonadales</taxon>
        <taxon>Pseudomonadaceae</taxon>
        <taxon>Pseudomonas</taxon>
    </lineage>
</organism>
<evidence type="ECO:0000313" key="1">
    <source>
        <dbReference type="EMBL" id="KDD67532.1"/>
    </source>
</evidence>
<dbReference type="EMBL" id="AZQQ01000084">
    <property type="protein sequence ID" value="KDD67532.1"/>
    <property type="molecule type" value="Genomic_DNA"/>
</dbReference>
<proteinExistence type="predicted"/>
<sequence>MTKISIASAAPTSDLEVAKFLHQRFKMSLIGSQKKLAMGDKGFFYTCDLYGNDHVQRDKDIRDLIAFFSQKNLPLLLLEIEDEQEWGDLDTDNLSKYSISEEELLNALDSSKGLYE</sequence>
<dbReference type="RefSeq" id="WP_033058793.1">
    <property type="nucleotide sequence ID" value="NZ_AZQQ01000084.1"/>
</dbReference>
<name>A0A059KZP2_9PSED</name>
<dbReference type="eggNOG" id="ENOG50305YB">
    <property type="taxonomic scope" value="Bacteria"/>
</dbReference>
<reference evidence="1 2" key="1">
    <citation type="submission" date="2013-12" db="EMBL/GenBank/DDBJ databases">
        <authorList>
            <person name="Formusa P.A."/>
            <person name="Habash M."/>
            <person name="Lee H."/>
            <person name="Trevors J.T."/>
        </authorList>
    </citation>
    <scope>NUCLEOTIDE SEQUENCE [LARGE SCALE GENOMIC DNA]</scope>
    <source>
        <strain evidence="1 2">PD30</strain>
    </source>
</reference>
<comment type="caution">
    <text evidence="1">The sequence shown here is derived from an EMBL/GenBank/DDBJ whole genome shotgun (WGS) entry which is preliminary data.</text>
</comment>
<protein>
    <submittedName>
        <fullName evidence="1">Uncharacterized protein</fullName>
    </submittedName>
</protein>
<dbReference type="AlphaFoldDB" id="A0A059KZP2"/>
<accession>A0A059KZP2</accession>